<keyword evidence="5" id="KW-0325">Glycoprotein</keyword>
<feature type="domain" description="Amino acid transporter transmembrane" evidence="9">
    <location>
        <begin position="6"/>
        <end position="225"/>
    </location>
</feature>
<evidence type="ECO:0000256" key="7">
    <source>
        <dbReference type="SAM" id="Phobius"/>
    </source>
</evidence>
<gene>
    <name evidence="10" type="primary">TMEM104</name>
    <name evidence="10" type="ORF">GWK47_047372</name>
</gene>
<evidence type="ECO:0000256" key="4">
    <source>
        <dbReference type="ARBA" id="ARBA00023136"/>
    </source>
</evidence>
<feature type="transmembrane region" description="Helical" evidence="7">
    <location>
        <begin position="240"/>
        <end position="262"/>
    </location>
</feature>
<keyword evidence="11" id="KW-1185">Reference proteome</keyword>
<evidence type="ECO:0000256" key="5">
    <source>
        <dbReference type="ARBA" id="ARBA00023180"/>
    </source>
</evidence>
<dbReference type="EMBL" id="JACEEZ010011987">
    <property type="protein sequence ID" value="KAG0720973.1"/>
    <property type="molecule type" value="Genomic_DNA"/>
</dbReference>
<dbReference type="InterPro" id="IPR013057">
    <property type="entry name" value="AA_transpt_TM"/>
</dbReference>
<dbReference type="AlphaFoldDB" id="A0A8J4Y6B1"/>
<evidence type="ECO:0000256" key="3">
    <source>
        <dbReference type="ARBA" id="ARBA00022989"/>
    </source>
</evidence>
<evidence type="ECO:0000259" key="9">
    <source>
        <dbReference type="Pfam" id="PF01490"/>
    </source>
</evidence>
<dbReference type="OrthoDB" id="294541at2759"/>
<comment type="caution">
    <text evidence="10">The sequence shown here is derived from an EMBL/GenBank/DDBJ whole genome shotgun (WGS) entry which is preliminary data.</text>
</comment>
<keyword evidence="8" id="KW-0732">Signal</keyword>
<keyword evidence="3 7" id="KW-1133">Transmembrane helix</keyword>
<evidence type="ECO:0000256" key="8">
    <source>
        <dbReference type="SAM" id="SignalP"/>
    </source>
</evidence>
<evidence type="ECO:0000256" key="6">
    <source>
        <dbReference type="ARBA" id="ARBA00038166"/>
    </source>
</evidence>
<evidence type="ECO:0000313" key="10">
    <source>
        <dbReference type="EMBL" id="KAG0720973.1"/>
    </source>
</evidence>
<evidence type="ECO:0000313" key="11">
    <source>
        <dbReference type="Proteomes" id="UP000770661"/>
    </source>
</evidence>
<sequence length="266" mass="29850">MHAMGVMISWAIVKLAQGEGKGRPPTADVIKLPQLFGVCVYSFMCHHSLPALITPVSEKKSILKLLAADYLLILMFYYLLAFTGIFTFAHLEDLYTLNFPARPVQDWRRQLRRLLPAGAVASMGSCLFLLMFPVFTLSTNFPIIAITLRNNLKSLCLRESRRYSFFTSRCLFPLLAIIPPTLVGLATSDVEILVGITGAYAGSFIQYIVPATLVYYARKKTLQHIGMGVRNPFSAPLQHSAWLCIICLWAGLCQVFVTIYLIEEYK</sequence>
<feature type="transmembrane region" description="Helical" evidence="7">
    <location>
        <begin position="65"/>
        <end position="89"/>
    </location>
</feature>
<dbReference type="Pfam" id="PF01490">
    <property type="entry name" value="Aa_trans"/>
    <property type="match status" value="1"/>
</dbReference>
<feature type="transmembrane region" description="Helical" evidence="7">
    <location>
        <begin position="192"/>
        <end position="217"/>
    </location>
</feature>
<feature type="signal peptide" evidence="8">
    <location>
        <begin position="1"/>
        <end position="18"/>
    </location>
</feature>
<dbReference type="PANTHER" id="PTHR16189">
    <property type="entry name" value="TRANSMEMBRANE PROTEIN 104-RELATED"/>
    <property type="match status" value="1"/>
</dbReference>
<dbReference type="Proteomes" id="UP000770661">
    <property type="component" value="Unassembled WGS sequence"/>
</dbReference>
<feature type="transmembrane region" description="Helical" evidence="7">
    <location>
        <begin position="119"/>
        <end position="145"/>
    </location>
</feature>
<feature type="chain" id="PRO_5035255340" evidence="8">
    <location>
        <begin position="19"/>
        <end position="266"/>
    </location>
</feature>
<dbReference type="GO" id="GO:0016020">
    <property type="term" value="C:membrane"/>
    <property type="evidence" value="ECO:0007669"/>
    <property type="project" value="UniProtKB-SubCell"/>
</dbReference>
<feature type="transmembrane region" description="Helical" evidence="7">
    <location>
        <begin position="166"/>
        <end position="186"/>
    </location>
</feature>
<keyword evidence="2 7" id="KW-0812">Transmembrane</keyword>
<comment type="similarity">
    <text evidence="6">Belongs to the TMEM104 family.</text>
</comment>
<reference evidence="10" key="1">
    <citation type="submission" date="2020-07" db="EMBL/GenBank/DDBJ databases">
        <title>The High-quality genome of the commercially important snow crab, Chionoecetes opilio.</title>
        <authorList>
            <person name="Jeong J.-H."/>
            <person name="Ryu S."/>
        </authorList>
    </citation>
    <scope>NUCLEOTIDE SEQUENCE</scope>
    <source>
        <strain evidence="10">MADBK_172401_WGS</strain>
        <tissue evidence="10">Digestive gland</tissue>
    </source>
</reference>
<keyword evidence="4 7" id="KW-0472">Membrane</keyword>
<evidence type="ECO:0000256" key="1">
    <source>
        <dbReference type="ARBA" id="ARBA00004141"/>
    </source>
</evidence>
<evidence type="ECO:0000256" key="2">
    <source>
        <dbReference type="ARBA" id="ARBA00022692"/>
    </source>
</evidence>
<protein>
    <submittedName>
        <fullName evidence="10">Transmembrane protein 104</fullName>
    </submittedName>
</protein>
<accession>A0A8J4Y6B1</accession>
<organism evidence="10 11">
    <name type="scientific">Chionoecetes opilio</name>
    <name type="common">Atlantic snow crab</name>
    <name type="synonym">Cancer opilio</name>
    <dbReference type="NCBI Taxonomy" id="41210"/>
    <lineage>
        <taxon>Eukaryota</taxon>
        <taxon>Metazoa</taxon>
        <taxon>Ecdysozoa</taxon>
        <taxon>Arthropoda</taxon>
        <taxon>Crustacea</taxon>
        <taxon>Multicrustacea</taxon>
        <taxon>Malacostraca</taxon>
        <taxon>Eumalacostraca</taxon>
        <taxon>Eucarida</taxon>
        <taxon>Decapoda</taxon>
        <taxon>Pleocyemata</taxon>
        <taxon>Brachyura</taxon>
        <taxon>Eubrachyura</taxon>
        <taxon>Majoidea</taxon>
        <taxon>Majidae</taxon>
        <taxon>Chionoecetes</taxon>
    </lineage>
</organism>
<name>A0A8J4Y6B1_CHIOP</name>
<proteinExistence type="inferred from homology"/>
<comment type="subcellular location">
    <subcellularLocation>
        <location evidence="1">Membrane</location>
        <topology evidence="1">Multi-pass membrane protein</topology>
    </subcellularLocation>
</comment>
<dbReference type="PANTHER" id="PTHR16189:SF0">
    <property type="entry name" value="TRANSMEMBRANE PROTEIN 104"/>
    <property type="match status" value="1"/>
</dbReference>